<name>A0AA36BWP6_OCTVU</name>
<evidence type="ECO:0000313" key="7">
    <source>
        <dbReference type="Proteomes" id="UP001162480"/>
    </source>
</evidence>
<protein>
    <submittedName>
        <fullName evidence="6">Uncharacterized protein</fullName>
    </submittedName>
</protein>
<dbReference type="GO" id="GO:0005869">
    <property type="term" value="C:dynactin complex"/>
    <property type="evidence" value="ECO:0007669"/>
    <property type="project" value="InterPro"/>
</dbReference>
<dbReference type="AlphaFoldDB" id="A0AA36BWP6"/>
<dbReference type="Pfam" id="PF04912">
    <property type="entry name" value="Dynamitin"/>
    <property type="match status" value="1"/>
</dbReference>
<comment type="subcellular location">
    <subcellularLocation>
        <location evidence="1">Cytoplasm</location>
    </subcellularLocation>
</comment>
<sequence>MADPKYANLPGIDLNSPDVYETSELPEDDQNTRPEQEEIHSDAIERVNLDSKTAYKRFKGTVLDASNADFSGRIQKQRNTGYDIIKNEYEMVWNSLTYFEGTSNYSQKVVDLPVITVVYQ</sequence>
<dbReference type="Proteomes" id="UP001162480">
    <property type="component" value="Chromosome 27"/>
</dbReference>
<evidence type="ECO:0000256" key="4">
    <source>
        <dbReference type="ARBA" id="ARBA00023017"/>
    </source>
</evidence>
<evidence type="ECO:0000313" key="6">
    <source>
        <dbReference type="EMBL" id="CAI9741729.1"/>
    </source>
</evidence>
<feature type="compositionally biased region" description="Basic and acidic residues" evidence="5">
    <location>
        <begin position="30"/>
        <end position="45"/>
    </location>
</feature>
<proteinExistence type="inferred from homology"/>
<dbReference type="EMBL" id="OX597840">
    <property type="protein sequence ID" value="CAI9741729.1"/>
    <property type="molecule type" value="Genomic_DNA"/>
</dbReference>
<feature type="region of interest" description="Disordered" evidence="5">
    <location>
        <begin position="1"/>
        <end position="45"/>
    </location>
</feature>
<keyword evidence="3" id="KW-0963">Cytoplasm</keyword>
<evidence type="ECO:0000256" key="1">
    <source>
        <dbReference type="ARBA" id="ARBA00004496"/>
    </source>
</evidence>
<evidence type="ECO:0000256" key="2">
    <source>
        <dbReference type="ARBA" id="ARBA00006176"/>
    </source>
</evidence>
<dbReference type="GO" id="GO:0030286">
    <property type="term" value="C:dynein complex"/>
    <property type="evidence" value="ECO:0007669"/>
    <property type="project" value="UniProtKB-KW"/>
</dbReference>
<keyword evidence="7" id="KW-1185">Reference proteome</keyword>
<gene>
    <name evidence="6" type="ORF">OCTVUL_1B031224</name>
</gene>
<reference evidence="6" key="1">
    <citation type="submission" date="2023-08" db="EMBL/GenBank/DDBJ databases">
        <authorList>
            <person name="Alioto T."/>
            <person name="Alioto T."/>
            <person name="Gomez Garrido J."/>
        </authorList>
    </citation>
    <scope>NUCLEOTIDE SEQUENCE</scope>
</reference>
<accession>A0AA36BWP6</accession>
<evidence type="ECO:0000256" key="3">
    <source>
        <dbReference type="ARBA" id="ARBA00022490"/>
    </source>
</evidence>
<evidence type="ECO:0000256" key="5">
    <source>
        <dbReference type="SAM" id="MobiDB-lite"/>
    </source>
</evidence>
<dbReference type="PANTHER" id="PTHR15346">
    <property type="entry name" value="DYNACTIN SUBUNIT"/>
    <property type="match status" value="1"/>
</dbReference>
<organism evidence="6 7">
    <name type="scientific">Octopus vulgaris</name>
    <name type="common">Common octopus</name>
    <dbReference type="NCBI Taxonomy" id="6645"/>
    <lineage>
        <taxon>Eukaryota</taxon>
        <taxon>Metazoa</taxon>
        <taxon>Spiralia</taxon>
        <taxon>Lophotrochozoa</taxon>
        <taxon>Mollusca</taxon>
        <taxon>Cephalopoda</taxon>
        <taxon>Coleoidea</taxon>
        <taxon>Octopodiformes</taxon>
        <taxon>Octopoda</taxon>
        <taxon>Incirrata</taxon>
        <taxon>Octopodidae</taxon>
        <taxon>Octopus</taxon>
    </lineage>
</organism>
<keyword evidence="4" id="KW-0243">Dynein</keyword>
<dbReference type="InterPro" id="IPR028133">
    <property type="entry name" value="Dynamitin"/>
</dbReference>
<dbReference type="GO" id="GO:0007017">
    <property type="term" value="P:microtubule-based process"/>
    <property type="evidence" value="ECO:0007669"/>
    <property type="project" value="InterPro"/>
</dbReference>
<dbReference type="GO" id="GO:0005737">
    <property type="term" value="C:cytoplasm"/>
    <property type="evidence" value="ECO:0007669"/>
    <property type="project" value="UniProtKB-SubCell"/>
</dbReference>
<comment type="similarity">
    <text evidence="2">Belongs to the dynactin subunit 2 family.</text>
</comment>